<dbReference type="PRINTS" id="PR00038">
    <property type="entry name" value="HTHLUXR"/>
</dbReference>
<dbReference type="Proteomes" id="UP000290365">
    <property type="component" value="Chromosome"/>
</dbReference>
<dbReference type="Gene3D" id="1.10.10.10">
    <property type="entry name" value="Winged helix-like DNA-binding domain superfamily/Winged helix DNA-binding domain"/>
    <property type="match status" value="1"/>
</dbReference>
<dbReference type="KEGG" id="kbs:EPA93_12160"/>
<evidence type="ECO:0000313" key="7">
    <source>
        <dbReference type="Proteomes" id="UP000290365"/>
    </source>
</evidence>
<dbReference type="InterPro" id="IPR000792">
    <property type="entry name" value="Tscrpt_reg_LuxR_C"/>
</dbReference>
<dbReference type="RefSeq" id="WP_129887765.1">
    <property type="nucleotide sequence ID" value="NZ_CP035758.1"/>
</dbReference>
<dbReference type="Pfam" id="PF00196">
    <property type="entry name" value="GerE"/>
    <property type="match status" value="1"/>
</dbReference>
<dbReference type="InterPro" id="IPR059106">
    <property type="entry name" value="WHD_MalT"/>
</dbReference>
<feature type="region of interest" description="Disordered" evidence="4">
    <location>
        <begin position="110"/>
        <end position="136"/>
    </location>
</feature>
<keyword evidence="2" id="KW-0238">DNA-binding</keyword>
<evidence type="ECO:0000259" key="5">
    <source>
        <dbReference type="PROSITE" id="PS50043"/>
    </source>
</evidence>
<gene>
    <name evidence="6" type="ORF">EPA93_12160</name>
</gene>
<accession>A0A4P6JN40</accession>
<dbReference type="SMART" id="SM00421">
    <property type="entry name" value="HTH_LUXR"/>
    <property type="match status" value="1"/>
</dbReference>
<evidence type="ECO:0000256" key="2">
    <source>
        <dbReference type="ARBA" id="ARBA00023125"/>
    </source>
</evidence>
<keyword evidence="1" id="KW-0805">Transcription regulation</keyword>
<dbReference type="InterPro" id="IPR036388">
    <property type="entry name" value="WH-like_DNA-bd_sf"/>
</dbReference>
<dbReference type="Gene3D" id="1.25.40.10">
    <property type="entry name" value="Tetratricopeptide repeat domain"/>
    <property type="match status" value="1"/>
</dbReference>
<dbReference type="InterPro" id="IPR041617">
    <property type="entry name" value="TPR_MalT"/>
</dbReference>
<organism evidence="6 7">
    <name type="scientific">Ktedonosporobacter rubrisoli</name>
    <dbReference type="NCBI Taxonomy" id="2509675"/>
    <lineage>
        <taxon>Bacteria</taxon>
        <taxon>Bacillati</taxon>
        <taxon>Chloroflexota</taxon>
        <taxon>Ktedonobacteria</taxon>
        <taxon>Ktedonobacterales</taxon>
        <taxon>Ktedonosporobacteraceae</taxon>
        <taxon>Ktedonosporobacter</taxon>
    </lineage>
</organism>
<evidence type="ECO:0000256" key="1">
    <source>
        <dbReference type="ARBA" id="ARBA00023015"/>
    </source>
</evidence>
<dbReference type="SUPFAM" id="SSF52540">
    <property type="entry name" value="P-loop containing nucleoside triphosphate hydrolases"/>
    <property type="match status" value="1"/>
</dbReference>
<dbReference type="GO" id="GO:0003677">
    <property type="term" value="F:DNA binding"/>
    <property type="evidence" value="ECO:0007669"/>
    <property type="project" value="UniProtKB-KW"/>
</dbReference>
<dbReference type="PROSITE" id="PS00622">
    <property type="entry name" value="HTH_LUXR_1"/>
    <property type="match status" value="1"/>
</dbReference>
<dbReference type="InterPro" id="IPR016032">
    <property type="entry name" value="Sig_transdc_resp-reg_C-effctor"/>
</dbReference>
<evidence type="ECO:0000313" key="6">
    <source>
        <dbReference type="EMBL" id="QBD76717.1"/>
    </source>
</evidence>
<dbReference type="PROSITE" id="PS50043">
    <property type="entry name" value="HTH_LUXR_2"/>
    <property type="match status" value="1"/>
</dbReference>
<dbReference type="Pfam" id="PF17874">
    <property type="entry name" value="TPR_MalT"/>
    <property type="match status" value="1"/>
</dbReference>
<evidence type="ECO:0000256" key="3">
    <source>
        <dbReference type="ARBA" id="ARBA00023163"/>
    </source>
</evidence>
<dbReference type="PANTHER" id="PTHR44688">
    <property type="entry name" value="DNA-BINDING TRANSCRIPTIONAL ACTIVATOR DEVR_DOSR"/>
    <property type="match status" value="1"/>
</dbReference>
<dbReference type="EMBL" id="CP035758">
    <property type="protein sequence ID" value="QBD76717.1"/>
    <property type="molecule type" value="Genomic_DNA"/>
</dbReference>
<dbReference type="CDD" id="cd06170">
    <property type="entry name" value="LuxR_C_like"/>
    <property type="match status" value="1"/>
</dbReference>
<evidence type="ECO:0000256" key="4">
    <source>
        <dbReference type="SAM" id="MobiDB-lite"/>
    </source>
</evidence>
<dbReference type="AlphaFoldDB" id="A0A4P6JN40"/>
<reference evidence="6 7" key="1">
    <citation type="submission" date="2019-01" db="EMBL/GenBank/DDBJ databases">
        <title>Ktedonosporobacter rubrisoli SCAWS-G2.</title>
        <authorList>
            <person name="Huang Y."/>
            <person name="Yan B."/>
        </authorList>
    </citation>
    <scope>NUCLEOTIDE SEQUENCE [LARGE SCALE GENOMIC DNA]</scope>
    <source>
        <strain evidence="6 7">SCAWS-G2</strain>
    </source>
</reference>
<dbReference type="Pfam" id="PF25873">
    <property type="entry name" value="WHD_MalT"/>
    <property type="match status" value="1"/>
</dbReference>
<dbReference type="GO" id="GO:0006355">
    <property type="term" value="P:regulation of DNA-templated transcription"/>
    <property type="evidence" value="ECO:0007669"/>
    <property type="project" value="InterPro"/>
</dbReference>
<dbReference type="SMART" id="SM00028">
    <property type="entry name" value="TPR"/>
    <property type="match status" value="3"/>
</dbReference>
<dbReference type="Gene3D" id="3.40.50.300">
    <property type="entry name" value="P-loop containing nucleotide triphosphate hydrolases"/>
    <property type="match status" value="1"/>
</dbReference>
<protein>
    <recommendedName>
        <fullName evidence="5">HTH luxR-type domain-containing protein</fullName>
    </recommendedName>
</protein>
<proteinExistence type="predicted"/>
<dbReference type="PANTHER" id="PTHR44688:SF16">
    <property type="entry name" value="DNA-BINDING TRANSCRIPTIONAL ACTIVATOR DEVR_DOSR"/>
    <property type="match status" value="1"/>
</dbReference>
<keyword evidence="7" id="KW-1185">Reference proteome</keyword>
<dbReference type="InterPro" id="IPR011990">
    <property type="entry name" value="TPR-like_helical_dom_sf"/>
</dbReference>
<name>A0A4P6JN40_KTERU</name>
<dbReference type="InterPro" id="IPR027417">
    <property type="entry name" value="P-loop_NTPase"/>
</dbReference>
<dbReference type="SUPFAM" id="SSF48452">
    <property type="entry name" value="TPR-like"/>
    <property type="match status" value="1"/>
</dbReference>
<keyword evidence="3" id="KW-0804">Transcription</keyword>
<dbReference type="OrthoDB" id="223734at2"/>
<dbReference type="SUPFAM" id="SSF46894">
    <property type="entry name" value="C-terminal effector domain of the bipartite response regulators"/>
    <property type="match status" value="1"/>
</dbReference>
<feature type="domain" description="HTH luxR-type" evidence="5">
    <location>
        <begin position="968"/>
        <end position="1033"/>
    </location>
</feature>
<dbReference type="InterPro" id="IPR019734">
    <property type="entry name" value="TPR_rpt"/>
</dbReference>
<sequence>MAKKVPATLRWSAEDSHYIWQKDGNTEKRLELSAHDTLCQLLDEYASFSFQGQQGHLNLLKETRVRGGDGYWYAYRRQGKRVVKKYAGRSADLTTTRLEELALTMQAESIQSEPAQELHKPHPQPTQSQQPPLLAPKLHLPRPTASLLARERLLARLDDGLLRKLTLIQAPAGFGKTTLVSNWIETRHKHDRSSPQVAWVALDEGDNDPIRFWHYLIVACQAFQPNLGESVLPLLHIAQRPPFPHPSLETILTGLLNELADLTERGILVLEDYHAIHNSEIHQTMSFFLEHQPASLHLLLMTRAEPPLPLAQLRAHDELLELGASQLRFTQDETRDFLRQTLPFPLEDSLLDLLQRRTEGWITGLRLLTLALQGDEAFSAHKMEQRLANISGSQRHILDYLVADVLSSQEEPLQTFLLQTTGLARLTGSLCDTVTGRADSTLLLEQIERANLFLLPIDESGTWYRYHALFAEAMQHEARRRLGEESLLAIASKASHWYEQHDMLYEAVESALGAHEVTRAAALMTRIVESENILQHQELHTFLRWLRQFPEEILRTSPTLSETYAMVIPFTAHRHLSTLKPQFEKYLQMAEDRLRTLGDLPRLGEVLALHALLSKHVNDQASTICCAQEALKLLPEEKKYWRSLALSLLGISAIFAGRVSEARQLMHEAGKLKPVSYENSYTRSSSLVQQGYLALGAGHLEQATLLMQQVLDIAVDDRSDQGTALLLLATICYEWNRLAEAEQYIQQAYTVNTEAGDELLCLQSAILQARMLYARGEHAQALNYLQLLATGLAHPRFGREVELWLARFALASGDLLAAQRRLAGLRTLAQNDSPADIAREQEDLLAARLLIAQGEEEQVHKALDILTYWRAEAQSQTRFRSEVEILLIMAQAYERLRRGQEAKEALKEALSLAQSAGYQRLFLDEGADMAALLKGIAAEVRAPLQVAFLRTLLRSFTTNQPSKATTDSDDLLKALSTQERRVLNLLVAGRTNPEIASELVVSLNTVKTQVKSIYRKLDIGSRHEASEVARRLGLI</sequence>